<proteinExistence type="predicted"/>
<dbReference type="AlphaFoldDB" id="D4DSQ9"/>
<protein>
    <submittedName>
        <fullName evidence="1">Uncharacterized protein</fullName>
    </submittedName>
</protein>
<dbReference type="Proteomes" id="UP000005536">
    <property type="component" value="Unassembled WGS sequence"/>
</dbReference>
<evidence type="ECO:0000313" key="2">
    <source>
        <dbReference type="Proteomes" id="UP000005536"/>
    </source>
</evidence>
<dbReference type="EMBL" id="ADBF01000227">
    <property type="protein sequence ID" value="EFE49093.1"/>
    <property type="molecule type" value="Genomic_DNA"/>
</dbReference>
<gene>
    <name evidence="1" type="ORF">NEIELOOT_02104</name>
</gene>
<accession>D4DSQ9</accession>
<sequence>MPCRRFQTAFKHRRPSENIKCRPAYVNNGQPENPGPYSEK</sequence>
<reference evidence="1 2" key="1">
    <citation type="submission" date="2010-02" db="EMBL/GenBank/DDBJ databases">
        <authorList>
            <person name="Weinstock G."/>
            <person name="Sodergren E."/>
            <person name="Clifton S."/>
            <person name="Fulton L."/>
            <person name="Fulton B."/>
            <person name="Courtney L."/>
            <person name="Fronick C."/>
            <person name="Harrison M."/>
            <person name="Strong C."/>
            <person name="Farmer C."/>
            <person name="Delahaunty K."/>
            <person name="Markovic C."/>
            <person name="Hall O."/>
            <person name="Minx P."/>
            <person name="Tomlinson C."/>
            <person name="Mitreva M."/>
            <person name="Nelson J."/>
            <person name="Hou S."/>
            <person name="Wollam A."/>
            <person name="Pepin K.H."/>
            <person name="Johnson M."/>
            <person name="Bhonagiri V."/>
            <person name="Zhang X."/>
            <person name="Suruliraj S."/>
            <person name="Warren W."/>
            <person name="Chinwalla A."/>
            <person name="Mardis E.R."/>
            <person name="Wilson R.K."/>
        </authorList>
    </citation>
    <scope>NUCLEOTIDE SEQUENCE [LARGE SCALE GENOMIC DNA]</scope>
    <source>
        <strain evidence="1 2">ATCC 29315</strain>
    </source>
</reference>
<evidence type="ECO:0000313" key="1">
    <source>
        <dbReference type="EMBL" id="EFE49093.1"/>
    </source>
</evidence>
<organism evidence="1 2">
    <name type="scientific">Neisseria elongata subsp. glycolytica ATCC 29315</name>
    <dbReference type="NCBI Taxonomy" id="546263"/>
    <lineage>
        <taxon>Bacteria</taxon>
        <taxon>Pseudomonadati</taxon>
        <taxon>Pseudomonadota</taxon>
        <taxon>Betaproteobacteria</taxon>
        <taxon>Neisseriales</taxon>
        <taxon>Neisseriaceae</taxon>
        <taxon>Neisseria</taxon>
    </lineage>
</organism>
<name>D4DSQ9_NEIEG</name>
<comment type="caution">
    <text evidence="1">The sequence shown here is derived from an EMBL/GenBank/DDBJ whole genome shotgun (WGS) entry which is preliminary data.</text>
</comment>